<dbReference type="Proteomes" id="UP000789405">
    <property type="component" value="Unassembled WGS sequence"/>
</dbReference>
<reference evidence="1" key="1">
    <citation type="submission" date="2021-06" db="EMBL/GenBank/DDBJ databases">
        <authorList>
            <person name="Kallberg Y."/>
            <person name="Tangrot J."/>
            <person name="Rosling A."/>
        </authorList>
    </citation>
    <scope>NUCLEOTIDE SEQUENCE</scope>
    <source>
        <strain evidence="1">MA453B</strain>
    </source>
</reference>
<accession>A0A9N9J978</accession>
<dbReference type="OrthoDB" id="2349470at2759"/>
<evidence type="ECO:0000313" key="1">
    <source>
        <dbReference type="EMBL" id="CAG8769919.1"/>
    </source>
</evidence>
<dbReference type="AlphaFoldDB" id="A0A9N9J978"/>
<keyword evidence="2" id="KW-1185">Reference proteome</keyword>
<sequence length="136" mass="15730">EGLRRIQNINTTKISTMQDLADVIMMLSMKPAKVATLRIIHYEPGESNSPEWYKSENNPEYAKELLTWIQDAIATRKLRNPVYSISRKCSTGQHLEFLSRVAMRHKIDRFDSEKYYAEGDTSDFDLDSDSTLNLKP</sequence>
<name>A0A9N9J978_9GLOM</name>
<gene>
    <name evidence="1" type="ORF">DERYTH_LOCUS18589</name>
</gene>
<feature type="non-terminal residue" evidence="1">
    <location>
        <position position="1"/>
    </location>
</feature>
<proteinExistence type="predicted"/>
<dbReference type="EMBL" id="CAJVPY010019038">
    <property type="protein sequence ID" value="CAG8769919.1"/>
    <property type="molecule type" value="Genomic_DNA"/>
</dbReference>
<protein>
    <submittedName>
        <fullName evidence="1">15792_t:CDS:1</fullName>
    </submittedName>
</protein>
<evidence type="ECO:0000313" key="2">
    <source>
        <dbReference type="Proteomes" id="UP000789405"/>
    </source>
</evidence>
<comment type="caution">
    <text evidence="1">The sequence shown here is derived from an EMBL/GenBank/DDBJ whole genome shotgun (WGS) entry which is preliminary data.</text>
</comment>
<organism evidence="1 2">
    <name type="scientific">Dentiscutata erythropus</name>
    <dbReference type="NCBI Taxonomy" id="1348616"/>
    <lineage>
        <taxon>Eukaryota</taxon>
        <taxon>Fungi</taxon>
        <taxon>Fungi incertae sedis</taxon>
        <taxon>Mucoromycota</taxon>
        <taxon>Glomeromycotina</taxon>
        <taxon>Glomeromycetes</taxon>
        <taxon>Diversisporales</taxon>
        <taxon>Gigasporaceae</taxon>
        <taxon>Dentiscutata</taxon>
    </lineage>
</organism>